<sequence>MNALLSKLFGWHKYVVSDEEKNESAAALEQAGEVKRAVASLAVESAAVGERQRFIREENNWTRSLDHAFKGAS</sequence>
<reference evidence="1 2" key="1">
    <citation type="submission" date="2015-11" db="EMBL/GenBank/DDBJ databases">
        <authorList>
            <person name="Lee I.Y."/>
            <person name="Guerrero C.A."/>
            <person name="Bowman C.A."/>
            <person name="Russell D.A."/>
            <person name="Pope W.H."/>
            <person name="Jacobs-Sera D."/>
            <person name="Hendrix R.W."/>
            <person name="Hatfull G.F."/>
        </authorList>
    </citation>
    <scope>NUCLEOTIDE SEQUENCE [LARGE SCALE GENOMIC DNA]</scope>
</reference>
<dbReference type="Proteomes" id="UP000226425">
    <property type="component" value="Segment"/>
</dbReference>
<proteinExistence type="predicted"/>
<gene>
    <name evidence="1" type="primary">26</name>
    <name evidence="1" type="ORF">MARTHA_26</name>
</gene>
<protein>
    <submittedName>
        <fullName evidence="1">Uncharacterized protein</fullName>
    </submittedName>
</protein>
<dbReference type="OrthoDB" id="21436at10239"/>
<dbReference type="RefSeq" id="YP_009601659.1">
    <property type="nucleotide sequence ID" value="NC_041932.1"/>
</dbReference>
<evidence type="ECO:0000313" key="2">
    <source>
        <dbReference type="Proteomes" id="UP000226425"/>
    </source>
</evidence>
<keyword evidence="2" id="KW-1185">Reference proteome</keyword>
<name>A0A0U4IMQ5_9CAUD</name>
<dbReference type="KEGG" id="vg:40077505"/>
<dbReference type="Pfam" id="PF24596">
    <property type="entry name" value="DUF7620"/>
    <property type="match status" value="1"/>
</dbReference>
<dbReference type="InterPro" id="IPR056037">
    <property type="entry name" value="DUF7620"/>
</dbReference>
<dbReference type="GeneID" id="40077505"/>
<accession>A0A0U4IMQ5</accession>
<evidence type="ECO:0000313" key="1">
    <source>
        <dbReference type="EMBL" id="ALY09679.1"/>
    </source>
</evidence>
<organism evidence="1 2">
    <name type="scientific">Arthrobacter phage Martha</name>
    <dbReference type="NCBI Taxonomy" id="1772307"/>
    <lineage>
        <taxon>Viruses</taxon>
        <taxon>Duplodnaviria</taxon>
        <taxon>Heunggongvirae</taxon>
        <taxon>Uroviricota</taxon>
        <taxon>Caudoviricetes</taxon>
        <taxon>Berryhillviridae</taxon>
        <taxon>Marthavirus</taxon>
        <taxon>Marthavirus martha</taxon>
    </lineage>
</organism>
<dbReference type="EMBL" id="KU160656">
    <property type="protein sequence ID" value="ALY09679.1"/>
    <property type="molecule type" value="Genomic_DNA"/>
</dbReference>